<evidence type="ECO:0000256" key="2">
    <source>
        <dbReference type="SAM" id="SignalP"/>
    </source>
</evidence>
<evidence type="ECO:0000256" key="1">
    <source>
        <dbReference type="SAM" id="Phobius"/>
    </source>
</evidence>
<dbReference type="RefSeq" id="WP_184166240.1">
    <property type="nucleotide sequence ID" value="NZ_JACHLN010000002.1"/>
</dbReference>
<reference evidence="3 4" key="1">
    <citation type="submission" date="2020-08" db="EMBL/GenBank/DDBJ databases">
        <title>Functional genomics of gut bacteria from endangered species of beetles.</title>
        <authorList>
            <person name="Carlos-Shanley C."/>
        </authorList>
    </citation>
    <scope>NUCLEOTIDE SEQUENCE [LARGE SCALE GENOMIC DNA]</scope>
    <source>
        <strain evidence="3 4">S00224</strain>
    </source>
</reference>
<accession>A0A7W7K0S1</accession>
<dbReference type="AlphaFoldDB" id="A0A7W7K0S1"/>
<feature type="signal peptide" evidence="2">
    <location>
        <begin position="1"/>
        <end position="22"/>
    </location>
</feature>
<evidence type="ECO:0000313" key="3">
    <source>
        <dbReference type="EMBL" id="MBB4838927.1"/>
    </source>
</evidence>
<name>A0A7W7K0S1_9SPHN</name>
<proteinExistence type="predicted"/>
<keyword evidence="1" id="KW-0812">Transmembrane</keyword>
<keyword evidence="4" id="KW-1185">Reference proteome</keyword>
<protein>
    <submittedName>
        <fullName evidence="3">Uncharacterized protein</fullName>
    </submittedName>
</protein>
<keyword evidence="1" id="KW-1133">Transmembrane helix</keyword>
<feature type="transmembrane region" description="Helical" evidence="1">
    <location>
        <begin position="115"/>
        <end position="138"/>
    </location>
</feature>
<dbReference type="EMBL" id="JACHLN010000002">
    <property type="protein sequence ID" value="MBB4838927.1"/>
    <property type="molecule type" value="Genomic_DNA"/>
</dbReference>
<evidence type="ECO:0000313" key="4">
    <source>
        <dbReference type="Proteomes" id="UP000575241"/>
    </source>
</evidence>
<gene>
    <name evidence="3" type="ORF">HNP52_001996</name>
</gene>
<sequence length="302" mass="31596">MRSLLAILFLLSTNLVVGPALAQDGVLVANEQDGVFVANETAAPADTAAPQAAVPPQANQAGADAGDPEAPQVITESGKALIVLFVLAAILESALAWFFNLGFVAAFFNGRNIKPILSCLFALAVTFGFQSVLLIELFANYGYDTGGADAHFLCRLIESLVLAGGSAGVNRLLRNLGIRPVDPVAERNPVPQPLDAWIAVEHRRIDASGPVDVEIGTAGEGGATSWMIAGQITGARPLTGFAKWLLRDRSRFPASGGYVVTPGVPISVRLAWTKADGTIVHSPVWGPNALADRAIVDIDLAL</sequence>
<dbReference type="Proteomes" id="UP000575241">
    <property type="component" value="Unassembled WGS sequence"/>
</dbReference>
<feature type="chain" id="PRO_5031094153" evidence="2">
    <location>
        <begin position="23"/>
        <end position="302"/>
    </location>
</feature>
<keyword evidence="1" id="KW-0472">Membrane</keyword>
<feature type="transmembrane region" description="Helical" evidence="1">
    <location>
        <begin position="81"/>
        <end position="108"/>
    </location>
</feature>
<comment type="caution">
    <text evidence="3">The sequence shown here is derived from an EMBL/GenBank/DDBJ whole genome shotgun (WGS) entry which is preliminary data.</text>
</comment>
<keyword evidence="2" id="KW-0732">Signal</keyword>
<organism evidence="3 4">
    <name type="scientific">Sphingomonas kyeonggiensis</name>
    <dbReference type="NCBI Taxonomy" id="1268553"/>
    <lineage>
        <taxon>Bacteria</taxon>
        <taxon>Pseudomonadati</taxon>
        <taxon>Pseudomonadota</taxon>
        <taxon>Alphaproteobacteria</taxon>
        <taxon>Sphingomonadales</taxon>
        <taxon>Sphingomonadaceae</taxon>
        <taxon>Sphingomonas</taxon>
    </lineage>
</organism>